<reference evidence="9 10" key="1">
    <citation type="submission" date="2014-09" db="EMBL/GenBank/DDBJ databases">
        <authorList>
            <person name="Chan K.-G."/>
        </authorList>
    </citation>
    <scope>NUCLEOTIDE SEQUENCE [LARGE SCALE GENOMIC DNA]</scope>
    <source>
        <strain evidence="9 10">ND07</strain>
    </source>
</reference>
<comment type="similarity">
    <text evidence="2 6">Belongs to the periplasmic pilus chaperone family.</text>
</comment>
<proteinExistence type="inferred from homology"/>
<dbReference type="Proteomes" id="UP000029493">
    <property type="component" value="Chromosome"/>
</dbReference>
<evidence type="ECO:0000256" key="1">
    <source>
        <dbReference type="ARBA" id="ARBA00004418"/>
    </source>
</evidence>
<dbReference type="InterPro" id="IPR001829">
    <property type="entry name" value="Pili_assmbl_chaperone_bac"/>
</dbReference>
<dbReference type="InterPro" id="IPR050643">
    <property type="entry name" value="Periplasmic_pilus_chap"/>
</dbReference>
<dbReference type="RefSeq" id="WP_038414877.1">
    <property type="nucleotide sequence ID" value="NZ_CP009455.1"/>
</dbReference>
<dbReference type="STRING" id="157783.LK03_21490"/>
<dbReference type="SUPFAM" id="SSF49584">
    <property type="entry name" value="Periplasmic chaperone C-domain"/>
    <property type="match status" value="1"/>
</dbReference>
<dbReference type="InterPro" id="IPR036316">
    <property type="entry name" value="Pili_assmbl_chap_C_dom_sf"/>
</dbReference>
<evidence type="ECO:0000256" key="3">
    <source>
        <dbReference type="ARBA" id="ARBA00022729"/>
    </source>
</evidence>
<evidence type="ECO:0000256" key="6">
    <source>
        <dbReference type="RuleBase" id="RU003918"/>
    </source>
</evidence>
<keyword evidence="4" id="KW-0574">Periplasm</keyword>
<evidence type="ECO:0000256" key="5">
    <source>
        <dbReference type="ARBA" id="ARBA00023186"/>
    </source>
</evidence>
<feature type="domain" description="Pili assembly chaperone C-terminal" evidence="8">
    <location>
        <begin position="160"/>
        <end position="220"/>
    </location>
</feature>
<dbReference type="Pfam" id="PF00345">
    <property type="entry name" value="PapD_N"/>
    <property type="match status" value="1"/>
</dbReference>
<comment type="subcellular location">
    <subcellularLocation>
        <location evidence="1 6">Periplasm</location>
    </subcellularLocation>
</comment>
<dbReference type="InterPro" id="IPR013783">
    <property type="entry name" value="Ig-like_fold"/>
</dbReference>
<dbReference type="AlphaFoldDB" id="A0A089WQY5"/>
<keyword evidence="5 6" id="KW-0143">Chaperone</keyword>
<dbReference type="InterPro" id="IPR016147">
    <property type="entry name" value="Pili_assmbl_chaperone_N"/>
</dbReference>
<dbReference type="SUPFAM" id="SSF49354">
    <property type="entry name" value="PapD-like"/>
    <property type="match status" value="1"/>
</dbReference>
<dbReference type="OrthoDB" id="9131059at2"/>
<evidence type="ECO:0000259" key="8">
    <source>
        <dbReference type="Pfam" id="PF02753"/>
    </source>
</evidence>
<accession>A0A089WQY5</accession>
<gene>
    <name evidence="9" type="ORF">LK03_21490</name>
</gene>
<dbReference type="KEGG" id="psw:LK03_21490"/>
<dbReference type="InterPro" id="IPR008962">
    <property type="entry name" value="PapD-like_sf"/>
</dbReference>
<dbReference type="InterPro" id="IPR018046">
    <property type="entry name" value="Pili_assmbl_chaperone_CS"/>
</dbReference>
<evidence type="ECO:0000313" key="10">
    <source>
        <dbReference type="Proteomes" id="UP000029493"/>
    </source>
</evidence>
<feature type="domain" description="Pili assembly chaperone N-terminal" evidence="7">
    <location>
        <begin position="14"/>
        <end position="137"/>
    </location>
</feature>
<dbReference type="PRINTS" id="PR00969">
    <property type="entry name" value="CHAPERONPILI"/>
</dbReference>
<dbReference type="EMBL" id="CP009455">
    <property type="protein sequence ID" value="AIR91670.1"/>
    <property type="molecule type" value="Genomic_DNA"/>
</dbReference>
<protein>
    <submittedName>
        <fullName evidence="9">Molecular chaperone</fullName>
    </submittedName>
</protein>
<evidence type="ECO:0000313" key="9">
    <source>
        <dbReference type="EMBL" id="AIR91670.1"/>
    </source>
</evidence>
<dbReference type="Pfam" id="PF02753">
    <property type="entry name" value="PapD_C"/>
    <property type="match status" value="1"/>
</dbReference>
<dbReference type="InterPro" id="IPR016148">
    <property type="entry name" value="Pili_assmbl_chaperone_C"/>
</dbReference>
<evidence type="ECO:0000256" key="2">
    <source>
        <dbReference type="ARBA" id="ARBA00007399"/>
    </source>
</evidence>
<name>A0A089WQY5_9PSED</name>
<dbReference type="eggNOG" id="COG3121">
    <property type="taxonomic scope" value="Bacteria"/>
</dbReference>
<evidence type="ECO:0000256" key="4">
    <source>
        <dbReference type="ARBA" id="ARBA00022764"/>
    </source>
</evidence>
<dbReference type="GO" id="GO:0030288">
    <property type="term" value="C:outer membrane-bounded periplasmic space"/>
    <property type="evidence" value="ECO:0007669"/>
    <property type="project" value="InterPro"/>
</dbReference>
<dbReference type="Gene3D" id="2.60.40.10">
    <property type="entry name" value="Immunoglobulins"/>
    <property type="match status" value="2"/>
</dbReference>
<dbReference type="PROSITE" id="PS00635">
    <property type="entry name" value="PILI_CHAPERONE"/>
    <property type="match status" value="1"/>
</dbReference>
<keyword evidence="3" id="KW-0732">Signal</keyword>
<dbReference type="PANTHER" id="PTHR30251:SF7">
    <property type="entry name" value="FIMBRIAE CHAPARONE"/>
    <property type="match status" value="1"/>
</dbReference>
<keyword evidence="10" id="KW-1185">Reference proteome</keyword>
<evidence type="ECO:0000259" key="7">
    <source>
        <dbReference type="Pfam" id="PF00345"/>
    </source>
</evidence>
<organism evidence="9 10">
    <name type="scientific">Pseudomonas cremoricolorata</name>
    <dbReference type="NCBI Taxonomy" id="157783"/>
    <lineage>
        <taxon>Bacteria</taxon>
        <taxon>Pseudomonadati</taxon>
        <taxon>Pseudomonadota</taxon>
        <taxon>Gammaproteobacteria</taxon>
        <taxon>Pseudomonadales</taxon>
        <taxon>Pseudomonadaceae</taxon>
        <taxon>Pseudomonas</taxon>
    </lineage>
</organism>
<sequence>MIATMMAGMNAVAGVTAERTRVIFQGAQREASLALVNQNTYPVMVQAWVDDGELGSSPDTVAPVLPLPPLFRLAPGQQRSLRLLYSGEALPADRESMYWLNLYEIPPQPSELPAEGETRLTITLRTQMKVILRPEGLAGSAGDAVWRLKASSERRGLTMTNPTPYFISLSSVEARQGQVSVGLRADTLAPFSTTVLVGDRPVETGADVRFSWLDDDGNAQQATVVVH</sequence>
<dbReference type="GO" id="GO:0071555">
    <property type="term" value="P:cell wall organization"/>
    <property type="evidence" value="ECO:0007669"/>
    <property type="project" value="InterPro"/>
</dbReference>
<dbReference type="PANTHER" id="PTHR30251">
    <property type="entry name" value="PILUS ASSEMBLY CHAPERONE"/>
    <property type="match status" value="1"/>
</dbReference>